<dbReference type="Proteomes" id="UP000708576">
    <property type="component" value="Unassembled WGS sequence"/>
</dbReference>
<evidence type="ECO:0000256" key="1">
    <source>
        <dbReference type="SAM" id="Coils"/>
    </source>
</evidence>
<comment type="caution">
    <text evidence="2">The sequence shown here is derived from an EMBL/GenBank/DDBJ whole genome shotgun (WGS) entry which is preliminary data.</text>
</comment>
<accession>A0ABS5K082</accession>
<feature type="coiled-coil region" evidence="1">
    <location>
        <begin position="141"/>
        <end position="196"/>
    </location>
</feature>
<evidence type="ECO:0000313" key="3">
    <source>
        <dbReference type="Proteomes" id="UP000708576"/>
    </source>
</evidence>
<protein>
    <recommendedName>
        <fullName evidence="4">Lipoprotein</fullName>
    </recommendedName>
</protein>
<evidence type="ECO:0008006" key="4">
    <source>
        <dbReference type="Google" id="ProtNLM"/>
    </source>
</evidence>
<sequence length="239" mass="27040">MIKNIFILLAISLTLNSCIVSKKKYEALMLEKNELADELTEKKKENKALQSDLNQAIDDFEEIKTDFGKSNSLRSDEIADLMIKVTQLEDESSELNQKLKETLGKFKAKEKAGYLAEEELKGTLQTITTLKRDTANLQYSIKMAKQRSEALQAELAATKTKLTESNSKKYELSKAVEAQATEVKGMEQKLVKSQQNLTEISDAFIELRKELLSAKSNNKAIDPNQNKYINRIAKLLGHY</sequence>
<dbReference type="RefSeq" id="WP_212218504.1">
    <property type="nucleotide sequence ID" value="NZ_JAGUCO010000024.1"/>
</dbReference>
<name>A0ABS5K082_9BACT</name>
<evidence type="ECO:0000313" key="2">
    <source>
        <dbReference type="EMBL" id="MBS2100513.1"/>
    </source>
</evidence>
<proteinExistence type="predicted"/>
<feature type="coiled-coil region" evidence="1">
    <location>
        <begin position="22"/>
        <end position="105"/>
    </location>
</feature>
<dbReference type="SUPFAM" id="SSF57997">
    <property type="entry name" value="Tropomyosin"/>
    <property type="match status" value="1"/>
</dbReference>
<keyword evidence="1" id="KW-0175">Coiled coil</keyword>
<dbReference type="EMBL" id="JAGUCO010000024">
    <property type="protein sequence ID" value="MBS2100513.1"/>
    <property type="molecule type" value="Genomic_DNA"/>
</dbReference>
<keyword evidence="3" id="KW-1185">Reference proteome</keyword>
<reference evidence="2 3" key="1">
    <citation type="journal article" date="2015" name="Int. J. Syst. Evol. Microbiol.">
        <title>Carboxylicivirga linearis sp. nov., isolated from a sea cucumber culture pond.</title>
        <authorList>
            <person name="Wang F.Q."/>
            <person name="Zhou Y.X."/>
            <person name="Lin X.Z."/>
            <person name="Chen G.J."/>
            <person name="Du Z.J."/>
        </authorList>
    </citation>
    <scope>NUCLEOTIDE SEQUENCE [LARGE SCALE GENOMIC DNA]</scope>
    <source>
        <strain evidence="2 3">FB218</strain>
    </source>
</reference>
<organism evidence="2 3">
    <name type="scientific">Carboxylicivirga linearis</name>
    <dbReference type="NCBI Taxonomy" id="1628157"/>
    <lineage>
        <taxon>Bacteria</taxon>
        <taxon>Pseudomonadati</taxon>
        <taxon>Bacteroidota</taxon>
        <taxon>Bacteroidia</taxon>
        <taxon>Marinilabiliales</taxon>
        <taxon>Marinilabiliaceae</taxon>
        <taxon>Carboxylicivirga</taxon>
    </lineage>
</organism>
<gene>
    <name evidence="2" type="ORF">KEM10_19670</name>
</gene>